<dbReference type="InterPro" id="IPR001374">
    <property type="entry name" value="R3H_dom"/>
</dbReference>
<dbReference type="PROSITE" id="PS51061">
    <property type="entry name" value="R3H"/>
    <property type="match status" value="1"/>
</dbReference>
<dbReference type="SMART" id="SM00443">
    <property type="entry name" value="G_patch"/>
    <property type="match status" value="1"/>
</dbReference>
<feature type="compositionally biased region" description="Basic residues" evidence="1">
    <location>
        <begin position="367"/>
        <end position="377"/>
    </location>
</feature>
<feature type="compositionally biased region" description="Basic residues" evidence="1">
    <location>
        <begin position="84"/>
        <end position="96"/>
    </location>
</feature>
<dbReference type="OrthoDB" id="21470at2759"/>
<feature type="compositionally biased region" description="Basic residues" evidence="1">
    <location>
        <begin position="34"/>
        <end position="47"/>
    </location>
</feature>
<dbReference type="Pfam" id="PF01424">
    <property type="entry name" value="R3H"/>
    <property type="match status" value="1"/>
</dbReference>
<dbReference type="Pfam" id="PF01585">
    <property type="entry name" value="G-patch"/>
    <property type="match status" value="1"/>
</dbReference>
<feature type="region of interest" description="Disordered" evidence="1">
    <location>
        <begin position="72"/>
        <end position="131"/>
    </location>
</feature>
<feature type="region of interest" description="Disordered" evidence="1">
    <location>
        <begin position="354"/>
        <end position="390"/>
    </location>
</feature>
<sequence length="442" mass="49224">MDDIFYIDTKGATDIEVSTTNSAHEFRAVSTPKRQPKANKPTARKPRVINDDINETLLMATGAATSIKRLNSQFIELEVDKKPPRSRGKGRGKKKQGAAANKQKRKDVIDRSKPPPPPESDAELDEIADDYMQHLSDDDLEFLMGQSASFMSHDLGHKNGARGDALSSDELEADDPFRYEDRLTDMLLNKDSDVDDIDDDGFPYDIDMDELESGSESVVPNYLRHKTHQTSPSNSYPVLKQGRGKGKRNKDKQGGKEGPSSGFDPRLIIKRLDRLVYSNELDSLWLQPMNKYERQIVHILSREYKVKSKSHGNGHNRMPVLTPTPKSCRPTKRRRINRILMLFDQGGLIPEQWTGEQHNQYAGKDSSKRKGGKKNKGKQANTGVSPGKMVAENAPAVGASNIGHQMLQQMGWSPGQGLGAEQKGRATPVDVMIRNSRRGLGA</sequence>
<dbReference type="Gene3D" id="3.30.1370.50">
    <property type="entry name" value="R3H-like domain"/>
    <property type="match status" value="1"/>
</dbReference>
<feature type="compositionally biased region" description="Acidic residues" evidence="1">
    <location>
        <begin position="120"/>
        <end position="129"/>
    </location>
</feature>
<feature type="region of interest" description="Disordered" evidence="1">
    <location>
        <begin position="22"/>
        <end position="49"/>
    </location>
</feature>
<reference evidence="4" key="1">
    <citation type="submission" date="2022-07" db="EMBL/GenBank/DDBJ databases">
        <title>Phylogenomic reconstructions and comparative analyses of Kickxellomycotina fungi.</title>
        <authorList>
            <person name="Reynolds N.K."/>
            <person name="Stajich J.E."/>
            <person name="Barry K."/>
            <person name="Grigoriev I.V."/>
            <person name="Crous P."/>
            <person name="Smith M.E."/>
        </authorList>
    </citation>
    <scope>NUCLEOTIDE SEQUENCE</scope>
    <source>
        <strain evidence="4">NRRL 1566</strain>
    </source>
</reference>
<dbReference type="SUPFAM" id="SSF82708">
    <property type="entry name" value="R3H domain"/>
    <property type="match status" value="1"/>
</dbReference>
<dbReference type="CDD" id="cd02325">
    <property type="entry name" value="R3H"/>
    <property type="match status" value="1"/>
</dbReference>
<protein>
    <submittedName>
        <fullName evidence="4">Squalene synthetase-like protein</fullName>
    </submittedName>
</protein>
<proteinExistence type="predicted"/>
<feature type="region of interest" description="Disordered" evidence="1">
    <location>
        <begin position="409"/>
        <end position="442"/>
    </location>
</feature>
<evidence type="ECO:0000313" key="5">
    <source>
        <dbReference type="Proteomes" id="UP001139887"/>
    </source>
</evidence>
<dbReference type="InterPro" id="IPR000467">
    <property type="entry name" value="G_patch_dom"/>
</dbReference>
<evidence type="ECO:0000256" key="1">
    <source>
        <dbReference type="SAM" id="MobiDB-lite"/>
    </source>
</evidence>
<accession>A0A9W8M2Y0</accession>
<feature type="region of interest" description="Disordered" evidence="1">
    <location>
        <begin position="225"/>
        <end position="264"/>
    </location>
</feature>
<evidence type="ECO:0000259" key="3">
    <source>
        <dbReference type="PROSITE" id="PS51061"/>
    </source>
</evidence>
<feature type="domain" description="R3H" evidence="3">
    <location>
        <begin position="262"/>
        <end position="325"/>
    </location>
</feature>
<dbReference type="InterPro" id="IPR036867">
    <property type="entry name" value="R3H_dom_sf"/>
</dbReference>
<feature type="domain" description="G-patch" evidence="2">
    <location>
        <begin position="399"/>
        <end position="442"/>
    </location>
</feature>
<dbReference type="PANTHER" id="PTHR14195">
    <property type="entry name" value="G PATCH DOMAIN CONTAINING PROTEIN 2"/>
    <property type="match status" value="1"/>
</dbReference>
<keyword evidence="5" id="KW-1185">Reference proteome</keyword>
<evidence type="ECO:0000259" key="2">
    <source>
        <dbReference type="PROSITE" id="PS50174"/>
    </source>
</evidence>
<feature type="region of interest" description="Disordered" evidence="1">
    <location>
        <begin position="308"/>
        <end position="330"/>
    </location>
</feature>
<evidence type="ECO:0000313" key="4">
    <source>
        <dbReference type="EMBL" id="KAJ2852238.1"/>
    </source>
</evidence>
<dbReference type="EMBL" id="JANBUW010000004">
    <property type="protein sequence ID" value="KAJ2852238.1"/>
    <property type="molecule type" value="Genomic_DNA"/>
</dbReference>
<dbReference type="InterPro" id="IPR051189">
    <property type="entry name" value="Splicing_assoc_domain"/>
</dbReference>
<dbReference type="Proteomes" id="UP001139887">
    <property type="component" value="Unassembled WGS sequence"/>
</dbReference>
<dbReference type="PROSITE" id="PS50174">
    <property type="entry name" value="G_PATCH"/>
    <property type="match status" value="1"/>
</dbReference>
<gene>
    <name evidence="4" type="primary">SQS1</name>
    <name evidence="4" type="ORF">IWW36_000380</name>
</gene>
<organism evidence="4 5">
    <name type="scientific">Coemansia brasiliensis</name>
    <dbReference type="NCBI Taxonomy" id="2650707"/>
    <lineage>
        <taxon>Eukaryota</taxon>
        <taxon>Fungi</taxon>
        <taxon>Fungi incertae sedis</taxon>
        <taxon>Zoopagomycota</taxon>
        <taxon>Kickxellomycotina</taxon>
        <taxon>Kickxellomycetes</taxon>
        <taxon>Kickxellales</taxon>
        <taxon>Kickxellaceae</taxon>
        <taxon>Coemansia</taxon>
    </lineage>
</organism>
<dbReference type="SMART" id="SM00393">
    <property type="entry name" value="R3H"/>
    <property type="match status" value="1"/>
</dbReference>
<comment type="caution">
    <text evidence="4">The sequence shown here is derived from an EMBL/GenBank/DDBJ whole genome shotgun (WGS) entry which is preliminary data.</text>
</comment>
<name>A0A9W8M2Y0_9FUNG</name>
<feature type="region of interest" description="Disordered" evidence="1">
    <location>
        <begin position="152"/>
        <end position="173"/>
    </location>
</feature>
<dbReference type="AlphaFoldDB" id="A0A9W8M2Y0"/>
<dbReference type="GO" id="GO:0003676">
    <property type="term" value="F:nucleic acid binding"/>
    <property type="evidence" value="ECO:0007669"/>
    <property type="project" value="UniProtKB-UniRule"/>
</dbReference>